<evidence type="ECO:0000259" key="3">
    <source>
        <dbReference type="PROSITE" id="PS51387"/>
    </source>
</evidence>
<dbReference type="InterPro" id="IPR006094">
    <property type="entry name" value="Oxid_FAD_bind_N"/>
</dbReference>
<feature type="domain" description="FAD-binding PCMH-type" evidence="3">
    <location>
        <begin position="53"/>
        <end position="225"/>
    </location>
</feature>
<keyword evidence="1" id="KW-0285">Flavoprotein</keyword>
<evidence type="ECO:0000313" key="4">
    <source>
        <dbReference type="EMBL" id="MFC3613772.1"/>
    </source>
</evidence>
<sequence length="475" mass="52652">MNDVPEKQHDTERDWAAIAQSLAPVEVIDEPVLVKKRSRDFFWYSPILNQELRKCFGDLVALPKTRQELAQCLAVAYSEEIPVVLRGGGTGNYGQAVPLEGGLIIETTAMNRILEIGDGFVRAEAGALMADINAALQPEGWEMAMFPSTQDIATVGGFVAGGSAGIGSVANGPLRENGNIISIKALSMEAEPVEHSFDGDDVLQIHHAWGLNGAITEVTLRTVPTQDWIGCMAGFDDYADCYRAGYALASAPDEDIARKLCSTVDSRICDYFPRLENHVPKGKHLLVSLVPRDQLPAFRNLIEAHGGTVHLAMDEEERTRLRLPHVFEFAYNHTTLQVLKSDRSATYQQIGVPDPSDSDRVAAMRNKLGDDVWSHHEFTRAGGKVLTADLPIIWFKNPERLAEINATYESDGFTVYDAHLNAIEGNHMQPDYRHLAWKKRLDPKGLLNPGKSRVWEKLRHLSPEEIEAMGHKNET</sequence>
<dbReference type="Pfam" id="PF01565">
    <property type="entry name" value="FAD_binding_4"/>
    <property type="match status" value="1"/>
</dbReference>
<dbReference type="PROSITE" id="PS51387">
    <property type="entry name" value="FAD_PCMH"/>
    <property type="match status" value="1"/>
</dbReference>
<dbReference type="InterPro" id="IPR016164">
    <property type="entry name" value="FAD-linked_Oxase-like_C"/>
</dbReference>
<gene>
    <name evidence="4" type="ORF">ACFORG_08385</name>
</gene>
<dbReference type="Proteomes" id="UP001595629">
    <property type="component" value="Unassembled WGS sequence"/>
</dbReference>
<dbReference type="PANTHER" id="PTHR11748">
    <property type="entry name" value="D-LACTATE DEHYDROGENASE"/>
    <property type="match status" value="1"/>
</dbReference>
<reference evidence="5" key="1">
    <citation type="journal article" date="2019" name="Int. J. Syst. Evol. Microbiol.">
        <title>The Global Catalogue of Microorganisms (GCM) 10K type strain sequencing project: providing services to taxonomists for standard genome sequencing and annotation.</title>
        <authorList>
            <consortium name="The Broad Institute Genomics Platform"/>
            <consortium name="The Broad Institute Genome Sequencing Center for Infectious Disease"/>
            <person name="Wu L."/>
            <person name="Ma J."/>
        </authorList>
    </citation>
    <scope>NUCLEOTIDE SEQUENCE [LARGE SCALE GENOMIC DNA]</scope>
    <source>
        <strain evidence="5">KCTC 42911</strain>
    </source>
</reference>
<accession>A0ABV7TFZ3</accession>
<dbReference type="InterPro" id="IPR036318">
    <property type="entry name" value="FAD-bd_PCMH-like_sf"/>
</dbReference>
<dbReference type="SUPFAM" id="SSF55103">
    <property type="entry name" value="FAD-linked oxidases, C-terminal domain"/>
    <property type="match status" value="1"/>
</dbReference>
<keyword evidence="5" id="KW-1185">Reference proteome</keyword>
<dbReference type="SUPFAM" id="SSF56176">
    <property type="entry name" value="FAD-binding/transporter-associated domain-like"/>
    <property type="match status" value="1"/>
</dbReference>
<proteinExistence type="predicted"/>
<protein>
    <submittedName>
        <fullName evidence="4">FAD-binding oxidoreductase</fullName>
    </submittedName>
</protein>
<comment type="caution">
    <text evidence="4">The sequence shown here is derived from an EMBL/GenBank/DDBJ whole genome shotgun (WGS) entry which is preliminary data.</text>
</comment>
<evidence type="ECO:0000256" key="1">
    <source>
        <dbReference type="ARBA" id="ARBA00022630"/>
    </source>
</evidence>
<dbReference type="Gene3D" id="3.30.465.10">
    <property type="match status" value="1"/>
</dbReference>
<dbReference type="InterPro" id="IPR016166">
    <property type="entry name" value="FAD-bd_PCMH"/>
</dbReference>
<dbReference type="PANTHER" id="PTHR11748:SF119">
    <property type="entry name" value="D-2-HYDROXYGLUTARATE DEHYDROGENASE"/>
    <property type="match status" value="1"/>
</dbReference>
<evidence type="ECO:0000256" key="2">
    <source>
        <dbReference type="ARBA" id="ARBA00022827"/>
    </source>
</evidence>
<keyword evidence="2" id="KW-0274">FAD</keyword>
<organism evidence="4 5">
    <name type="scientific">Lutimaribacter marinistellae</name>
    <dbReference type="NCBI Taxonomy" id="1820329"/>
    <lineage>
        <taxon>Bacteria</taxon>
        <taxon>Pseudomonadati</taxon>
        <taxon>Pseudomonadota</taxon>
        <taxon>Alphaproteobacteria</taxon>
        <taxon>Rhodobacterales</taxon>
        <taxon>Roseobacteraceae</taxon>
        <taxon>Lutimaribacter</taxon>
    </lineage>
</organism>
<dbReference type="RefSeq" id="WP_386734965.1">
    <property type="nucleotide sequence ID" value="NZ_JBHRXI010000008.1"/>
</dbReference>
<evidence type="ECO:0000313" key="5">
    <source>
        <dbReference type="Proteomes" id="UP001595629"/>
    </source>
</evidence>
<dbReference type="EMBL" id="JBHRXI010000008">
    <property type="protein sequence ID" value="MFC3613772.1"/>
    <property type="molecule type" value="Genomic_DNA"/>
</dbReference>
<name>A0ABV7TFZ3_9RHOB</name>
<dbReference type="InterPro" id="IPR016169">
    <property type="entry name" value="FAD-bd_PCMH_sub2"/>
</dbReference>